<dbReference type="PANTHER" id="PTHR34849:SF1">
    <property type="entry name" value="SLR0770 PROTEIN"/>
    <property type="match status" value="1"/>
</dbReference>
<dbReference type="Gene3D" id="1.10.10.10">
    <property type="entry name" value="Winged helix-like DNA-binding domain superfamily/Winged helix DNA-binding domain"/>
    <property type="match status" value="1"/>
</dbReference>
<gene>
    <name evidence="1" type="ORF">C447_04477</name>
</gene>
<dbReference type="InterPro" id="IPR036388">
    <property type="entry name" value="WH-like_DNA-bd_sf"/>
</dbReference>
<dbReference type="PANTHER" id="PTHR34849">
    <property type="entry name" value="SSL5025 PROTEIN"/>
    <property type="match status" value="1"/>
</dbReference>
<sequence length="86" mass="9823">MRSPDVLGGDPRVEGTRVGVIHIKERLDAGDDPAQIAADYDIDLADVYHALAYYYDTPEEMDEIETRRDAFVEDIRRERPGTIERT</sequence>
<organism evidence="1 2">
    <name type="scientific">Halococcus hamelinensis 100A6</name>
    <dbReference type="NCBI Taxonomy" id="1132509"/>
    <lineage>
        <taxon>Archaea</taxon>
        <taxon>Methanobacteriati</taxon>
        <taxon>Methanobacteriota</taxon>
        <taxon>Stenosarchaea group</taxon>
        <taxon>Halobacteria</taxon>
        <taxon>Halobacteriales</taxon>
        <taxon>Halococcaceae</taxon>
        <taxon>Halococcus</taxon>
    </lineage>
</organism>
<dbReference type="eggNOG" id="arCOG09407">
    <property type="taxonomic scope" value="Archaea"/>
</dbReference>
<dbReference type="InterPro" id="IPR009057">
    <property type="entry name" value="Homeodomain-like_sf"/>
</dbReference>
<accession>M0M826</accession>
<proteinExistence type="predicted"/>
<dbReference type="AlphaFoldDB" id="M0M826"/>
<dbReference type="InterPro" id="IPR007367">
    <property type="entry name" value="DUF433"/>
</dbReference>
<protein>
    <recommendedName>
        <fullName evidence="3">DUF433 domain-containing protein</fullName>
    </recommendedName>
</protein>
<dbReference type="Proteomes" id="UP000011566">
    <property type="component" value="Unassembled WGS sequence"/>
</dbReference>
<evidence type="ECO:0008006" key="3">
    <source>
        <dbReference type="Google" id="ProtNLM"/>
    </source>
</evidence>
<name>M0M826_9EURY</name>
<dbReference type="SUPFAM" id="SSF46689">
    <property type="entry name" value="Homeodomain-like"/>
    <property type="match status" value="1"/>
</dbReference>
<keyword evidence="2" id="KW-1185">Reference proteome</keyword>
<dbReference type="EMBL" id="AOMB01000011">
    <property type="protein sequence ID" value="EMA40525.1"/>
    <property type="molecule type" value="Genomic_DNA"/>
</dbReference>
<evidence type="ECO:0000313" key="2">
    <source>
        <dbReference type="Proteomes" id="UP000011566"/>
    </source>
</evidence>
<dbReference type="Pfam" id="PF04255">
    <property type="entry name" value="DUF433"/>
    <property type="match status" value="1"/>
</dbReference>
<comment type="caution">
    <text evidence="1">The sequence shown here is derived from an EMBL/GenBank/DDBJ whole genome shotgun (WGS) entry which is preliminary data.</text>
</comment>
<dbReference type="PATRIC" id="fig|1132509.6.peg.1038"/>
<reference evidence="1 2" key="1">
    <citation type="journal article" date="2014" name="PLoS Genet.">
        <title>Phylogenetically driven sequencing of extremely halophilic archaea reveals strategies for static and dynamic osmo-response.</title>
        <authorList>
            <person name="Becker E.A."/>
            <person name="Seitzer P.M."/>
            <person name="Tritt A."/>
            <person name="Larsen D."/>
            <person name="Krusor M."/>
            <person name="Yao A.I."/>
            <person name="Wu D."/>
            <person name="Madern D."/>
            <person name="Eisen J.A."/>
            <person name="Darling A.E."/>
            <person name="Facciotti M.T."/>
        </authorList>
    </citation>
    <scope>NUCLEOTIDE SEQUENCE [LARGE SCALE GENOMIC DNA]</scope>
    <source>
        <strain evidence="1 2">100A6</strain>
    </source>
</reference>
<evidence type="ECO:0000313" key="1">
    <source>
        <dbReference type="EMBL" id="EMA40525.1"/>
    </source>
</evidence>